<organism evidence="2">
    <name type="scientific">bioreactor metagenome</name>
    <dbReference type="NCBI Taxonomy" id="1076179"/>
    <lineage>
        <taxon>unclassified sequences</taxon>
        <taxon>metagenomes</taxon>
        <taxon>ecological metagenomes</taxon>
    </lineage>
</organism>
<evidence type="ECO:0000313" key="2">
    <source>
        <dbReference type="EMBL" id="MPL95124.1"/>
    </source>
</evidence>
<feature type="region of interest" description="Disordered" evidence="1">
    <location>
        <begin position="73"/>
        <end position="92"/>
    </location>
</feature>
<gene>
    <name evidence="2" type="ORF">SDC9_41290</name>
</gene>
<sequence>MARLSVADHPVPDLHHRCHFLHAAGDERFRDAFQLVEVETPEFHVQAVLPGDLHDDLPRDAPEDPVVRRRDEIVPSDGEKTARGGLGDLAPGTVERFESSRFTMAEGNHVVDALDAGELPLLGEEREGQPL</sequence>
<dbReference type="AlphaFoldDB" id="A0A644VUL0"/>
<dbReference type="EMBL" id="VSSQ01000455">
    <property type="protein sequence ID" value="MPL95124.1"/>
    <property type="molecule type" value="Genomic_DNA"/>
</dbReference>
<evidence type="ECO:0000256" key="1">
    <source>
        <dbReference type="SAM" id="MobiDB-lite"/>
    </source>
</evidence>
<comment type="caution">
    <text evidence="2">The sequence shown here is derived from an EMBL/GenBank/DDBJ whole genome shotgun (WGS) entry which is preliminary data.</text>
</comment>
<protein>
    <submittedName>
        <fullName evidence="2">Uncharacterized protein</fullName>
    </submittedName>
</protein>
<name>A0A644VUL0_9ZZZZ</name>
<feature type="compositionally biased region" description="Basic and acidic residues" evidence="1">
    <location>
        <begin position="73"/>
        <end position="82"/>
    </location>
</feature>
<proteinExistence type="predicted"/>
<reference evidence="2" key="1">
    <citation type="submission" date="2019-08" db="EMBL/GenBank/DDBJ databases">
        <authorList>
            <person name="Kucharzyk K."/>
            <person name="Murdoch R.W."/>
            <person name="Higgins S."/>
            <person name="Loffler F."/>
        </authorList>
    </citation>
    <scope>NUCLEOTIDE SEQUENCE</scope>
</reference>
<accession>A0A644VUL0</accession>